<feature type="region of interest" description="Disordered" evidence="1">
    <location>
        <begin position="96"/>
        <end position="370"/>
    </location>
</feature>
<feature type="compositionally biased region" description="Basic residues" evidence="1">
    <location>
        <begin position="201"/>
        <end position="223"/>
    </location>
</feature>
<dbReference type="EMBL" id="JACVVK020000025">
    <property type="protein sequence ID" value="KAK7502643.1"/>
    <property type="molecule type" value="Genomic_DNA"/>
</dbReference>
<feature type="compositionally biased region" description="Basic and acidic residues" evidence="1">
    <location>
        <begin position="236"/>
        <end position="247"/>
    </location>
</feature>
<organism evidence="2 3">
    <name type="scientific">Batillaria attramentaria</name>
    <dbReference type="NCBI Taxonomy" id="370345"/>
    <lineage>
        <taxon>Eukaryota</taxon>
        <taxon>Metazoa</taxon>
        <taxon>Spiralia</taxon>
        <taxon>Lophotrochozoa</taxon>
        <taxon>Mollusca</taxon>
        <taxon>Gastropoda</taxon>
        <taxon>Caenogastropoda</taxon>
        <taxon>Sorbeoconcha</taxon>
        <taxon>Cerithioidea</taxon>
        <taxon>Batillariidae</taxon>
        <taxon>Batillaria</taxon>
    </lineage>
</organism>
<evidence type="ECO:0000313" key="3">
    <source>
        <dbReference type="Proteomes" id="UP001519460"/>
    </source>
</evidence>
<sequence length="654" mass="71825">GVHGDISCRNERGGRANDVRHSLLTSTEVTRGVTASLMLSSELNHGMWGRFGFALYGLIVLHPHNDMRKSNASHISRIARFSHFVVGLFTSVSSSSSHSRACLSDSESEEPAADMLPRKRPRGRNFMSPPTSPPKRSRFASPRGGHPLPFDRHPPRYSSSSDDMIDMDLPPPPPFPFLDPYLPRPPPVFEDDYPPPPPPLRPRHRHHHHSHRSRTPPRRRHHLHLEQSTGSPSLDEYGHLERQEKSRPQRLSSTASSGYASDHAPPRDHHSTSRGRKSSGEGGSIHSPGGRGRGKGGPPGAFLGGTGTEDKWSKLFQGQGSTRGQGHSRGQGLNRGQGPARGQASNRGQFSARGQGHGSQQVMKHKPLPPAKASNALCMMQTHKGVHSMAAVSKPDTSSMSLVEKLFRFMVYLRNETPRVNDIQTVENAITGCHLDLKTTYESEEVGNYQNRRIFSGRLLINDVFLARAVGQTKKELKHECYKLALEVLKTKDVGQILQQKDVGIEAIRQTFEECSKKPDAGKPDGAQAEAATAKLATAAPIAVAVETVATPEERWSEFITYVRGNASQAINAISRIEMALSGSRCGLDRAYSDCALQVTVKPMFQGSLMIGGILQAQAEGFKKKEAKQKTYELAVERFTTLELAEILKGVEPK</sequence>
<feature type="compositionally biased region" description="Pro residues" evidence="1">
    <location>
        <begin position="169"/>
        <end position="200"/>
    </location>
</feature>
<dbReference type="AlphaFoldDB" id="A0ABD0LT13"/>
<evidence type="ECO:0000313" key="2">
    <source>
        <dbReference type="EMBL" id="KAK7502643.1"/>
    </source>
</evidence>
<comment type="caution">
    <text evidence="2">The sequence shown here is derived from an EMBL/GenBank/DDBJ whole genome shotgun (WGS) entry which is preliminary data.</text>
</comment>
<gene>
    <name evidence="2" type="ORF">BaRGS_00006218</name>
</gene>
<accession>A0ABD0LT13</accession>
<feature type="compositionally biased region" description="Polar residues" evidence="1">
    <location>
        <begin position="249"/>
        <end position="259"/>
    </location>
</feature>
<protein>
    <submittedName>
        <fullName evidence="2">Uncharacterized protein</fullName>
    </submittedName>
</protein>
<feature type="non-terminal residue" evidence="2">
    <location>
        <position position="1"/>
    </location>
</feature>
<feature type="compositionally biased region" description="Low complexity" evidence="1">
    <location>
        <begin position="96"/>
        <end position="105"/>
    </location>
</feature>
<feature type="compositionally biased region" description="Gly residues" evidence="1">
    <location>
        <begin position="321"/>
        <end position="335"/>
    </location>
</feature>
<feature type="compositionally biased region" description="Gly residues" evidence="1">
    <location>
        <begin position="289"/>
        <end position="307"/>
    </location>
</feature>
<dbReference type="Proteomes" id="UP001519460">
    <property type="component" value="Unassembled WGS sequence"/>
</dbReference>
<feature type="non-terminal residue" evidence="2">
    <location>
        <position position="654"/>
    </location>
</feature>
<proteinExistence type="predicted"/>
<dbReference type="SUPFAM" id="SSF54768">
    <property type="entry name" value="dsRNA-binding domain-like"/>
    <property type="match status" value="1"/>
</dbReference>
<name>A0ABD0LT13_9CAEN</name>
<keyword evidence="3" id="KW-1185">Reference proteome</keyword>
<evidence type="ECO:0000256" key="1">
    <source>
        <dbReference type="SAM" id="MobiDB-lite"/>
    </source>
</evidence>
<reference evidence="2 3" key="1">
    <citation type="journal article" date="2023" name="Sci. Data">
        <title>Genome assembly of the Korean intertidal mud-creeper Batillaria attramentaria.</title>
        <authorList>
            <person name="Patra A.K."/>
            <person name="Ho P.T."/>
            <person name="Jun S."/>
            <person name="Lee S.J."/>
            <person name="Kim Y."/>
            <person name="Won Y.J."/>
        </authorList>
    </citation>
    <scope>NUCLEOTIDE SEQUENCE [LARGE SCALE GENOMIC DNA]</scope>
    <source>
        <strain evidence="2">Wonlab-2016</strain>
    </source>
</reference>